<gene>
    <name evidence="1" type="ORF">EV420DRAFT_1768280</name>
</gene>
<protein>
    <submittedName>
        <fullName evidence="1">Uncharacterized protein</fullName>
    </submittedName>
</protein>
<dbReference type="EMBL" id="JAUEPS010000054">
    <property type="protein sequence ID" value="KAK0444541.1"/>
    <property type="molecule type" value="Genomic_DNA"/>
</dbReference>
<organism evidence="1 2">
    <name type="scientific">Armillaria tabescens</name>
    <name type="common">Ringless honey mushroom</name>
    <name type="synonym">Agaricus tabescens</name>
    <dbReference type="NCBI Taxonomy" id="1929756"/>
    <lineage>
        <taxon>Eukaryota</taxon>
        <taxon>Fungi</taxon>
        <taxon>Dikarya</taxon>
        <taxon>Basidiomycota</taxon>
        <taxon>Agaricomycotina</taxon>
        <taxon>Agaricomycetes</taxon>
        <taxon>Agaricomycetidae</taxon>
        <taxon>Agaricales</taxon>
        <taxon>Marasmiineae</taxon>
        <taxon>Physalacriaceae</taxon>
        <taxon>Desarmillaria</taxon>
    </lineage>
</organism>
<dbReference type="Proteomes" id="UP001175211">
    <property type="component" value="Unassembled WGS sequence"/>
</dbReference>
<dbReference type="RefSeq" id="XP_060325111.1">
    <property type="nucleotide sequence ID" value="XM_060480962.1"/>
</dbReference>
<accession>A0AA39MRM8</accession>
<name>A0AA39MRM8_ARMTA</name>
<sequence>MRLNIYIALYNTDGGEGKYRWALVTRDPQRKLSEPVSLYQVVKKKKWETNHDCGARLSAPLLCLIEMPSLEANPKEVDTFIRQQPAAQGSSVLLRGQKGWSSAHWVIRTLEGMAELRWFEESVGDHTDFYDYIANVKGKNFEQGVAAGPEFAHAYGAHMGIEVDGIRPRLEEKEHATAAIRKHLEFRMHRANRDHTSIDKVLVEQHLCDARREWIKIVGRQKKIIWDWKTEADIKKRLDLTRQNMMKTKMETVRDKMSSAAIYAARTSACIIPPRPPPPKFVPGLIPSLPPAILVIPNPIAMFSCSPRTIRGYFEKAMELAIAYQEEYCGLNRTKARQKAEGKFLEDMSAIEFDARPKTPVKPNAVVPSARPATSNTDEEWEINVKRCLNETYKRMVSDQEKELEGVDEEDKRRLMAEFKERAMASLRQTFDEECSRRVAVQHRD</sequence>
<keyword evidence="2" id="KW-1185">Reference proteome</keyword>
<dbReference type="AlphaFoldDB" id="A0AA39MRM8"/>
<dbReference type="GeneID" id="85364510"/>
<evidence type="ECO:0000313" key="1">
    <source>
        <dbReference type="EMBL" id="KAK0444541.1"/>
    </source>
</evidence>
<proteinExistence type="predicted"/>
<evidence type="ECO:0000313" key="2">
    <source>
        <dbReference type="Proteomes" id="UP001175211"/>
    </source>
</evidence>
<comment type="caution">
    <text evidence="1">The sequence shown here is derived from an EMBL/GenBank/DDBJ whole genome shotgun (WGS) entry which is preliminary data.</text>
</comment>
<reference evidence="1" key="1">
    <citation type="submission" date="2023-06" db="EMBL/GenBank/DDBJ databases">
        <authorList>
            <consortium name="Lawrence Berkeley National Laboratory"/>
            <person name="Ahrendt S."/>
            <person name="Sahu N."/>
            <person name="Indic B."/>
            <person name="Wong-Bajracharya J."/>
            <person name="Merenyi Z."/>
            <person name="Ke H.-M."/>
            <person name="Monk M."/>
            <person name="Kocsube S."/>
            <person name="Drula E."/>
            <person name="Lipzen A."/>
            <person name="Balint B."/>
            <person name="Henrissat B."/>
            <person name="Andreopoulos B."/>
            <person name="Martin F.M."/>
            <person name="Harder C.B."/>
            <person name="Rigling D."/>
            <person name="Ford K.L."/>
            <person name="Foster G.D."/>
            <person name="Pangilinan J."/>
            <person name="Papanicolaou A."/>
            <person name="Barry K."/>
            <person name="LaButti K."/>
            <person name="Viragh M."/>
            <person name="Koriabine M."/>
            <person name="Yan M."/>
            <person name="Riley R."/>
            <person name="Champramary S."/>
            <person name="Plett K.L."/>
            <person name="Tsai I.J."/>
            <person name="Slot J."/>
            <person name="Sipos G."/>
            <person name="Plett J."/>
            <person name="Nagy L.G."/>
            <person name="Grigoriev I.V."/>
        </authorList>
    </citation>
    <scope>NUCLEOTIDE SEQUENCE</scope>
    <source>
        <strain evidence="1">CCBAS 213</strain>
    </source>
</reference>